<dbReference type="PROSITE" id="PS00061">
    <property type="entry name" value="ADH_SHORT"/>
    <property type="match status" value="1"/>
</dbReference>
<dbReference type="KEGG" id="cxe:FOB82_08425"/>
<dbReference type="Gene3D" id="3.40.50.720">
    <property type="entry name" value="NAD(P)-binding Rossmann-like Domain"/>
    <property type="match status" value="1"/>
</dbReference>
<comment type="similarity">
    <text evidence="1">Belongs to the short-chain dehydrogenases/reductases (SDR) family.</text>
</comment>
<keyword evidence="2 3" id="KW-0560">Oxidoreductase</keyword>
<dbReference type="EMBL" id="CP046322">
    <property type="protein sequence ID" value="QGS34979.1"/>
    <property type="molecule type" value="Genomic_DNA"/>
</dbReference>
<sequence length="256" mass="25953">MIAHEFTGKVALVTGGTRGIGNATARILAEGGAKVAITSRKAEAAEAAAAELSGITGGTVIGLAAHAGEPDAADEACARVRGEFGGLDILVNNAGTNPAYGPVLKQERSALEKTFAINALAPMNWVRAAVGHGLGERPGAAVVNVASIGAWTVEDGLGAYNASKAALLHVTKQLSRELAPQIRVNSVSPGVVRTKLAEALWREHEPMVAAATPLGRIGEPDDVADVICFLAGVGARWITGADLVVDGGQLIGTAGM</sequence>
<dbReference type="PRINTS" id="PR00080">
    <property type="entry name" value="SDRFAMILY"/>
</dbReference>
<dbReference type="SUPFAM" id="SSF51735">
    <property type="entry name" value="NAD(P)-binding Rossmann-fold domains"/>
    <property type="match status" value="1"/>
</dbReference>
<dbReference type="CDD" id="cd05233">
    <property type="entry name" value="SDR_c"/>
    <property type="match status" value="1"/>
</dbReference>
<dbReference type="RefSeq" id="WP_155869526.1">
    <property type="nucleotide sequence ID" value="NZ_CP046322.1"/>
</dbReference>
<dbReference type="InterPro" id="IPR020904">
    <property type="entry name" value="Sc_DH/Rdtase_CS"/>
</dbReference>
<dbReference type="InterPro" id="IPR036291">
    <property type="entry name" value="NAD(P)-bd_dom_sf"/>
</dbReference>
<protein>
    <submittedName>
        <fullName evidence="3">Glucose 1-dehydrogenase</fullName>
        <ecNumber evidence="3">1.1.1.47</ecNumber>
    </submittedName>
</protein>
<name>A0A6B8TJE9_9CORY</name>
<evidence type="ECO:0000313" key="4">
    <source>
        <dbReference type="Proteomes" id="UP000426857"/>
    </source>
</evidence>
<dbReference type="PANTHER" id="PTHR43943">
    <property type="entry name" value="DEHYDROGENASE/REDUCTASE (SDR FAMILY) MEMBER 4"/>
    <property type="match status" value="1"/>
</dbReference>
<dbReference type="Pfam" id="PF13561">
    <property type="entry name" value="adh_short_C2"/>
    <property type="match status" value="1"/>
</dbReference>
<dbReference type="PANTHER" id="PTHR43943:SF2">
    <property type="entry name" value="DEHYDROGENASE_REDUCTASE 4"/>
    <property type="match status" value="1"/>
</dbReference>
<accession>A0A6B8TJE9</accession>
<organism evidence="3 4">
    <name type="scientific">Corynebacterium xerosis</name>
    <dbReference type="NCBI Taxonomy" id="1725"/>
    <lineage>
        <taxon>Bacteria</taxon>
        <taxon>Bacillati</taxon>
        <taxon>Actinomycetota</taxon>
        <taxon>Actinomycetes</taxon>
        <taxon>Mycobacteriales</taxon>
        <taxon>Corynebacteriaceae</taxon>
        <taxon>Corynebacterium</taxon>
    </lineage>
</organism>
<dbReference type="FunFam" id="3.40.50.720:FF:000084">
    <property type="entry name" value="Short-chain dehydrogenase reductase"/>
    <property type="match status" value="1"/>
</dbReference>
<evidence type="ECO:0000313" key="3">
    <source>
        <dbReference type="EMBL" id="QGS34979.1"/>
    </source>
</evidence>
<evidence type="ECO:0000256" key="2">
    <source>
        <dbReference type="ARBA" id="ARBA00023002"/>
    </source>
</evidence>
<evidence type="ECO:0000256" key="1">
    <source>
        <dbReference type="ARBA" id="ARBA00006484"/>
    </source>
</evidence>
<dbReference type="Proteomes" id="UP000426857">
    <property type="component" value="Chromosome"/>
</dbReference>
<reference evidence="3 4" key="1">
    <citation type="submission" date="2019-11" db="EMBL/GenBank/DDBJ databases">
        <title>FDA dAtabase for Regulatory Grade micrObial Sequences (FDA-ARGOS): Supporting development and validation of Infectious Disease Dx tests.</title>
        <authorList>
            <person name="Kerrigan L."/>
            <person name="Long C."/>
            <person name="Tallon L."/>
            <person name="Sadzewicz L."/>
            <person name="Vavikolanu K."/>
            <person name="Mehta A."/>
            <person name="Aluvathingal J."/>
            <person name="Nadendla S."/>
            <person name="Yan Y."/>
            <person name="Sichtig H."/>
        </authorList>
    </citation>
    <scope>NUCLEOTIDE SEQUENCE [LARGE SCALE GENOMIC DNA]</scope>
    <source>
        <strain evidence="3 4">FDAARGOS_674</strain>
    </source>
</reference>
<dbReference type="InterPro" id="IPR002347">
    <property type="entry name" value="SDR_fam"/>
</dbReference>
<dbReference type="GO" id="GO:0047936">
    <property type="term" value="F:glucose 1-dehydrogenase [NAD(P)+] activity"/>
    <property type="evidence" value="ECO:0007669"/>
    <property type="project" value="UniProtKB-EC"/>
</dbReference>
<dbReference type="NCBIfam" id="NF005559">
    <property type="entry name" value="PRK07231.1"/>
    <property type="match status" value="1"/>
</dbReference>
<dbReference type="EC" id="1.1.1.47" evidence="3"/>
<proteinExistence type="inferred from homology"/>
<gene>
    <name evidence="3" type="ORF">FOB82_08425</name>
</gene>
<dbReference type="PRINTS" id="PR00081">
    <property type="entry name" value="GDHRDH"/>
</dbReference>
<dbReference type="AlphaFoldDB" id="A0A6B8TJE9"/>